<protein>
    <recommendedName>
        <fullName evidence="3">Replication-associated recombination protein A</fullName>
    </recommendedName>
</protein>
<dbReference type="InterPro" id="IPR008921">
    <property type="entry name" value="DNA_pol3_clamp-load_cplx_C"/>
</dbReference>
<comment type="function">
    <text evidence="1">DNA-dependent ATPase that plays important roles in cellular responses to stalled DNA replication processes.</text>
</comment>
<feature type="domain" description="AAA+ ATPase" evidence="8">
    <location>
        <begin position="62"/>
        <end position="178"/>
    </location>
</feature>
<dbReference type="CDD" id="cd00009">
    <property type="entry name" value="AAA"/>
    <property type="match status" value="1"/>
</dbReference>
<comment type="similarity">
    <text evidence="2">Belongs to the AAA ATPase family. RarA/MGS1/WRNIP1 subfamily.</text>
</comment>
<keyword evidence="4" id="KW-0235">DNA replication</keyword>
<dbReference type="GO" id="GO:0008047">
    <property type="term" value="F:enzyme activator activity"/>
    <property type="evidence" value="ECO:0007669"/>
    <property type="project" value="TreeGrafter"/>
</dbReference>
<dbReference type="InterPro" id="IPR032423">
    <property type="entry name" value="AAA_assoc_2"/>
</dbReference>
<evidence type="ECO:0000256" key="7">
    <source>
        <dbReference type="SAM" id="MobiDB-lite"/>
    </source>
</evidence>
<dbReference type="Proteomes" id="UP000197065">
    <property type="component" value="Unassembled WGS sequence"/>
</dbReference>
<keyword evidence="10" id="KW-1185">Reference proteome</keyword>
<dbReference type="Pfam" id="PF16193">
    <property type="entry name" value="AAA_assoc_2"/>
    <property type="match status" value="1"/>
</dbReference>
<organism evidence="9 10">
    <name type="scientific">Arboricoccus pini</name>
    <dbReference type="NCBI Taxonomy" id="1963835"/>
    <lineage>
        <taxon>Bacteria</taxon>
        <taxon>Pseudomonadati</taxon>
        <taxon>Pseudomonadota</taxon>
        <taxon>Alphaproteobacteria</taxon>
        <taxon>Geminicoccales</taxon>
        <taxon>Geminicoccaceae</taxon>
        <taxon>Arboricoccus</taxon>
    </lineage>
</organism>
<dbReference type="Pfam" id="PF00004">
    <property type="entry name" value="AAA"/>
    <property type="match status" value="1"/>
</dbReference>
<reference evidence="9 10" key="1">
    <citation type="submission" date="2017-06" db="EMBL/GenBank/DDBJ databases">
        <authorList>
            <person name="Kim H.J."/>
            <person name="Triplett B.A."/>
        </authorList>
    </citation>
    <scope>NUCLEOTIDE SEQUENCE [LARGE SCALE GENOMIC DNA]</scope>
    <source>
        <strain evidence="9 10">B29T1</strain>
    </source>
</reference>
<accession>A0A212QTP2</accession>
<evidence type="ECO:0000256" key="3">
    <source>
        <dbReference type="ARBA" id="ARBA00020776"/>
    </source>
</evidence>
<feature type="region of interest" description="Disordered" evidence="7">
    <location>
        <begin position="438"/>
        <end position="479"/>
    </location>
</feature>
<evidence type="ECO:0000313" key="10">
    <source>
        <dbReference type="Proteomes" id="UP000197065"/>
    </source>
</evidence>
<evidence type="ECO:0000256" key="6">
    <source>
        <dbReference type="ARBA" id="ARBA00022840"/>
    </source>
</evidence>
<dbReference type="Gene3D" id="1.10.8.60">
    <property type="match status" value="1"/>
</dbReference>
<dbReference type="Gene3D" id="3.40.50.300">
    <property type="entry name" value="P-loop containing nucleotide triphosphate hydrolases"/>
    <property type="match status" value="1"/>
</dbReference>
<evidence type="ECO:0000256" key="4">
    <source>
        <dbReference type="ARBA" id="ARBA00022705"/>
    </source>
</evidence>
<dbReference type="GO" id="GO:0006261">
    <property type="term" value="P:DNA-templated DNA replication"/>
    <property type="evidence" value="ECO:0007669"/>
    <property type="project" value="TreeGrafter"/>
</dbReference>
<dbReference type="CDD" id="cd18139">
    <property type="entry name" value="HLD_clamp_RarA"/>
    <property type="match status" value="1"/>
</dbReference>
<dbReference type="InterPro" id="IPR027417">
    <property type="entry name" value="P-loop_NTPase"/>
</dbReference>
<dbReference type="OrthoDB" id="9778364at2"/>
<dbReference type="SUPFAM" id="SSF52540">
    <property type="entry name" value="P-loop containing nucleoside triphosphate hydrolases"/>
    <property type="match status" value="1"/>
</dbReference>
<dbReference type="Gene3D" id="1.20.272.10">
    <property type="match status" value="1"/>
</dbReference>
<keyword evidence="6" id="KW-0067">ATP-binding</keyword>
<dbReference type="FunFam" id="1.20.272.10:FF:000001">
    <property type="entry name" value="Putative AAA family ATPase"/>
    <property type="match status" value="1"/>
</dbReference>
<evidence type="ECO:0000259" key="8">
    <source>
        <dbReference type="SMART" id="SM00382"/>
    </source>
</evidence>
<dbReference type="GO" id="GO:0000731">
    <property type="term" value="P:DNA synthesis involved in DNA repair"/>
    <property type="evidence" value="ECO:0007669"/>
    <property type="project" value="TreeGrafter"/>
</dbReference>
<proteinExistence type="inferred from homology"/>
<keyword evidence="5" id="KW-0547">Nucleotide-binding</keyword>
<dbReference type="InterPro" id="IPR051314">
    <property type="entry name" value="AAA_ATPase_RarA/MGS1/WRNIP1"/>
</dbReference>
<dbReference type="GO" id="GO:0016887">
    <property type="term" value="F:ATP hydrolysis activity"/>
    <property type="evidence" value="ECO:0007669"/>
    <property type="project" value="InterPro"/>
</dbReference>
<dbReference type="SMART" id="SM00382">
    <property type="entry name" value="AAA"/>
    <property type="match status" value="1"/>
</dbReference>
<feature type="compositionally biased region" description="Polar residues" evidence="7">
    <location>
        <begin position="450"/>
        <end position="470"/>
    </location>
</feature>
<dbReference type="InterPro" id="IPR003593">
    <property type="entry name" value="AAA+_ATPase"/>
</dbReference>
<evidence type="ECO:0000256" key="1">
    <source>
        <dbReference type="ARBA" id="ARBA00002393"/>
    </source>
</evidence>
<dbReference type="SUPFAM" id="SSF48019">
    <property type="entry name" value="post-AAA+ oligomerization domain-like"/>
    <property type="match status" value="1"/>
</dbReference>
<dbReference type="GO" id="GO:0003677">
    <property type="term" value="F:DNA binding"/>
    <property type="evidence" value="ECO:0007669"/>
    <property type="project" value="InterPro"/>
</dbReference>
<evidence type="ECO:0000313" key="9">
    <source>
        <dbReference type="EMBL" id="SNB62987.1"/>
    </source>
</evidence>
<dbReference type="EMBL" id="FYEH01000003">
    <property type="protein sequence ID" value="SNB62987.1"/>
    <property type="molecule type" value="Genomic_DNA"/>
</dbReference>
<evidence type="ECO:0000256" key="2">
    <source>
        <dbReference type="ARBA" id="ARBA00008959"/>
    </source>
</evidence>
<dbReference type="FunFam" id="3.40.50.300:FF:000137">
    <property type="entry name" value="Replication-associated recombination protein A"/>
    <property type="match status" value="1"/>
</dbReference>
<dbReference type="PANTHER" id="PTHR13779:SF7">
    <property type="entry name" value="ATPASE WRNIP1"/>
    <property type="match status" value="1"/>
</dbReference>
<gene>
    <name evidence="9" type="ORF">SAMN07250955_103228</name>
</gene>
<evidence type="ECO:0000256" key="5">
    <source>
        <dbReference type="ARBA" id="ARBA00022741"/>
    </source>
</evidence>
<dbReference type="AlphaFoldDB" id="A0A212QTP2"/>
<sequence length="479" mass="52392">MNDLFGAAGVRTGEVPCRLPEASVEGRPLADRLRPRRIEDVVGQDAALGVEAPLGRMLERGRLSSLILWGPPGCGKTTLARLIAQRIGEPMIALSAVMSGVADLRKAFDEARRLRPRGRRPVLFIDEIHRFNRAQQDGLLHEVEDGTVTLIGATTENPSFALNPAVISRCHVVVLQRLDDAAMDILIDRAEAALDRKLPIDDIARSRLTELADGDGRYLLNMIETLADLPSEPLLDSEGLGHLLQRRLPVYDKQQEAHYNLISALHKSVRGSDPDASLYWFCRMIAGGEDPRYIARRLVRMAAEDIGLAEPDALSRAMAAAEAFERLGSPEGELMLAQTVVELALAPKSNAVYLAYKAAMAAARDNGSLMPPLHITNAPTKLMRQQGYGEGYVYDHDAPERFSGQNYFPEALGRQSFYVPTREGKEAAYAERHERLAKLRMDREADAAAQGSSATSPGPTASRPSPTQDNPKAPKPSAK</sequence>
<dbReference type="InterPro" id="IPR003959">
    <property type="entry name" value="ATPase_AAA_core"/>
</dbReference>
<dbReference type="GO" id="GO:0005524">
    <property type="term" value="F:ATP binding"/>
    <property type="evidence" value="ECO:0007669"/>
    <property type="project" value="UniProtKB-KW"/>
</dbReference>
<dbReference type="Gene3D" id="1.10.3710.10">
    <property type="entry name" value="DNA polymerase III clamp loader subunits, C-terminal domain"/>
    <property type="match status" value="1"/>
</dbReference>
<dbReference type="Pfam" id="PF12002">
    <property type="entry name" value="MgsA_C"/>
    <property type="match status" value="1"/>
</dbReference>
<dbReference type="GO" id="GO:0017116">
    <property type="term" value="F:single-stranded DNA helicase activity"/>
    <property type="evidence" value="ECO:0007669"/>
    <property type="project" value="TreeGrafter"/>
</dbReference>
<name>A0A212QTP2_9PROT</name>
<dbReference type="RefSeq" id="WP_088560460.1">
    <property type="nucleotide sequence ID" value="NZ_FYEH01000003.1"/>
</dbReference>
<dbReference type="InterPro" id="IPR021886">
    <property type="entry name" value="MgsA_C"/>
</dbReference>
<dbReference type="PANTHER" id="PTHR13779">
    <property type="entry name" value="WERNER HELICASE-INTERACTING PROTEIN 1 FAMILY MEMBER"/>
    <property type="match status" value="1"/>
</dbReference>